<evidence type="ECO:0000313" key="2">
    <source>
        <dbReference type="Proteomes" id="UP001234297"/>
    </source>
</evidence>
<keyword evidence="2" id="KW-1185">Reference proteome</keyword>
<reference evidence="1 2" key="1">
    <citation type="journal article" date="2022" name="Hortic Res">
        <title>A haplotype resolved chromosomal level avocado genome allows analysis of novel avocado genes.</title>
        <authorList>
            <person name="Nath O."/>
            <person name="Fletcher S.J."/>
            <person name="Hayward A."/>
            <person name="Shaw L.M."/>
            <person name="Masouleh A.K."/>
            <person name="Furtado A."/>
            <person name="Henry R.J."/>
            <person name="Mitter N."/>
        </authorList>
    </citation>
    <scope>NUCLEOTIDE SEQUENCE [LARGE SCALE GENOMIC DNA]</scope>
    <source>
        <strain evidence="2">cv. Hass</strain>
    </source>
</reference>
<sequence>MILKRKEGETLATLRGCQWLWATTTPAMDWLETCGFRRRERRPRPLLLCGGDVVASWLPMDDYFKDITVDATAILAPYLTSDNRLDLAGDVGLHYLQPQIIYKCDKDLASFVAYILLVMQLLQPTSPRD</sequence>
<accession>A0ACC2L434</accession>
<organism evidence="1 2">
    <name type="scientific">Persea americana</name>
    <name type="common">Avocado</name>
    <dbReference type="NCBI Taxonomy" id="3435"/>
    <lineage>
        <taxon>Eukaryota</taxon>
        <taxon>Viridiplantae</taxon>
        <taxon>Streptophyta</taxon>
        <taxon>Embryophyta</taxon>
        <taxon>Tracheophyta</taxon>
        <taxon>Spermatophyta</taxon>
        <taxon>Magnoliopsida</taxon>
        <taxon>Magnoliidae</taxon>
        <taxon>Laurales</taxon>
        <taxon>Lauraceae</taxon>
        <taxon>Persea</taxon>
    </lineage>
</organism>
<dbReference type="Proteomes" id="UP001234297">
    <property type="component" value="Chromosome 6"/>
</dbReference>
<gene>
    <name evidence="1" type="ORF">MRB53_021116</name>
</gene>
<dbReference type="EMBL" id="CM056814">
    <property type="protein sequence ID" value="KAJ8627809.1"/>
    <property type="molecule type" value="Genomic_DNA"/>
</dbReference>
<evidence type="ECO:0000313" key="1">
    <source>
        <dbReference type="EMBL" id="KAJ8627809.1"/>
    </source>
</evidence>
<name>A0ACC2L434_PERAE</name>
<proteinExistence type="predicted"/>
<comment type="caution">
    <text evidence="1">The sequence shown here is derived from an EMBL/GenBank/DDBJ whole genome shotgun (WGS) entry which is preliminary data.</text>
</comment>
<protein>
    <submittedName>
        <fullName evidence="1">Uncharacterized protein</fullName>
    </submittedName>
</protein>